<protein>
    <submittedName>
        <fullName evidence="2">Enoyl-CoA hydratase/isomerase family protein</fullName>
    </submittedName>
</protein>
<evidence type="ECO:0000313" key="3">
    <source>
        <dbReference type="Proteomes" id="UP001492541"/>
    </source>
</evidence>
<reference evidence="2 3" key="1">
    <citation type="submission" date="2021-11" db="EMBL/GenBank/DDBJ databases">
        <title>Whole genome of Geoglobus acetivorans.</title>
        <authorList>
            <person name="Liu D."/>
        </authorList>
    </citation>
    <scope>NUCLEOTIDE SEQUENCE [LARGE SCALE GENOMIC DNA]</scope>
    <source>
        <strain evidence="2 3">SBH6</strain>
    </source>
</reference>
<dbReference type="GeneID" id="90450058"/>
<dbReference type="Proteomes" id="UP001492541">
    <property type="component" value="Chromosome"/>
</dbReference>
<dbReference type="InterPro" id="IPR029045">
    <property type="entry name" value="ClpP/crotonase-like_dom_sf"/>
</dbReference>
<dbReference type="PANTHER" id="PTHR11941:SF54">
    <property type="entry name" value="ENOYL-COA HYDRATASE, MITOCHONDRIAL"/>
    <property type="match status" value="1"/>
</dbReference>
<sequence>MEYKKIKYSLEGDTAWILLANPPLNIVDLEMMRELISALDVAENEAEIVVISHEGKHFSAGAEIKEHYPDKAPDLIGTFTELILKILNSEKITVCAVRGYALGGGFEIPLACDVILASSNAKLGVPEITLAHYPPVAIALLPHMIGWKNAFDLITTGEAVDAHRAREMGIVSRVFEQESFDEDVKKYVNGLLEKSPIALKLAKKALKKSTAVDFGKVLGEVNRIYLNELIKTEDAVEGLNAFLEKRKPEWKGR</sequence>
<dbReference type="RefSeq" id="WP_193807211.1">
    <property type="nucleotide sequence ID" value="NZ_CP087714.1"/>
</dbReference>
<evidence type="ECO:0000256" key="1">
    <source>
        <dbReference type="ARBA" id="ARBA00023239"/>
    </source>
</evidence>
<dbReference type="PANTHER" id="PTHR11941">
    <property type="entry name" value="ENOYL-COA HYDRATASE-RELATED"/>
    <property type="match status" value="1"/>
</dbReference>
<dbReference type="InterPro" id="IPR014748">
    <property type="entry name" value="Enoyl-CoA_hydra_C"/>
</dbReference>
<keyword evidence="3" id="KW-1185">Reference proteome</keyword>
<proteinExistence type="predicted"/>
<dbReference type="Pfam" id="PF00378">
    <property type="entry name" value="ECH_1"/>
    <property type="match status" value="1"/>
</dbReference>
<gene>
    <name evidence="2" type="ORF">LPQ35_10145</name>
</gene>
<dbReference type="Gene3D" id="3.90.226.10">
    <property type="entry name" value="2-enoyl-CoA Hydratase, Chain A, domain 1"/>
    <property type="match status" value="1"/>
</dbReference>
<evidence type="ECO:0000313" key="2">
    <source>
        <dbReference type="EMBL" id="XAT63603.1"/>
    </source>
</evidence>
<accession>A0ABZ3H3I7</accession>
<dbReference type="CDD" id="cd06558">
    <property type="entry name" value="crotonase-like"/>
    <property type="match status" value="1"/>
</dbReference>
<name>A0ABZ3H3I7_GEOAI</name>
<dbReference type="EMBL" id="CP087714">
    <property type="protein sequence ID" value="XAT63603.1"/>
    <property type="molecule type" value="Genomic_DNA"/>
</dbReference>
<dbReference type="SUPFAM" id="SSF52096">
    <property type="entry name" value="ClpP/crotonase"/>
    <property type="match status" value="1"/>
</dbReference>
<dbReference type="InterPro" id="IPR001753">
    <property type="entry name" value="Enoyl-CoA_hydra/iso"/>
</dbReference>
<organism evidence="2 3">
    <name type="scientific">Geoglobus acetivorans</name>
    <dbReference type="NCBI Taxonomy" id="565033"/>
    <lineage>
        <taxon>Archaea</taxon>
        <taxon>Methanobacteriati</taxon>
        <taxon>Methanobacteriota</taxon>
        <taxon>Archaeoglobi</taxon>
        <taxon>Archaeoglobales</taxon>
        <taxon>Archaeoglobaceae</taxon>
        <taxon>Geoglobus</taxon>
    </lineage>
</organism>
<keyword evidence="1" id="KW-0456">Lyase</keyword>
<dbReference type="Gene3D" id="1.10.12.10">
    <property type="entry name" value="Lyase 2-enoyl-coa Hydratase, Chain A, domain 2"/>
    <property type="match status" value="1"/>
</dbReference>